<keyword evidence="2" id="KW-1185">Reference proteome</keyword>
<evidence type="ECO:0000313" key="2">
    <source>
        <dbReference type="Proteomes" id="UP000007391"/>
    </source>
</evidence>
<gene>
    <name evidence="1" type="ordered locus">FFONT_0898</name>
</gene>
<dbReference type="EMBL" id="CP003423">
    <property type="protein sequence ID" value="AFH42886.1"/>
    <property type="molecule type" value="Genomic_DNA"/>
</dbReference>
<reference evidence="2" key="1">
    <citation type="submission" date="2012-03" db="EMBL/GenBank/DDBJ databases">
        <title>Fervidicoccus fontis complete genome analysis confirms its distinct phylogenetic position and predicts its environmental function.</title>
        <authorList>
            <person name="Lebedinsky A.V."/>
            <person name="Mardanov A.V."/>
            <person name="Gumerov V.M."/>
            <person name="Beletsky A.V."/>
            <person name="Kublanov I.V."/>
            <person name="Perevalova A.A."/>
            <person name="Bonch-Osmolovskaya E.A."/>
            <person name="Ravin N.V."/>
            <person name="Skryabin K.G."/>
        </authorList>
    </citation>
    <scope>NUCLEOTIDE SEQUENCE [LARGE SCALE GENOMIC DNA]</scope>
    <source>
        <strain evidence="2">DSM 19380 / VKM B-2539 / Kam940</strain>
    </source>
</reference>
<organism evidence="1 2">
    <name type="scientific">Fervidicoccus fontis (strain DSM 19380 / JCM 18336 / VKM B-2539 / Kam940)</name>
    <dbReference type="NCBI Taxonomy" id="1163730"/>
    <lineage>
        <taxon>Archaea</taxon>
        <taxon>Thermoproteota</taxon>
        <taxon>Thermoprotei</taxon>
        <taxon>Fervidicoccales</taxon>
        <taxon>Fervidicoccaceae</taxon>
        <taxon>Fervidicoccus</taxon>
    </lineage>
</organism>
<dbReference type="HOGENOM" id="CLU_2985512_0_0_2"/>
<dbReference type="AlphaFoldDB" id="I0A1M9"/>
<evidence type="ECO:0000313" key="1">
    <source>
        <dbReference type="EMBL" id="AFH42886.1"/>
    </source>
</evidence>
<accession>I0A1M9</accession>
<proteinExistence type="predicted"/>
<dbReference type="eggNOG" id="arCOG11615">
    <property type="taxonomic scope" value="Archaea"/>
</dbReference>
<protein>
    <submittedName>
        <fullName evidence="1">Uncharacterized protein</fullName>
    </submittedName>
</protein>
<dbReference type="InParanoid" id="I0A1M9"/>
<reference evidence="1 2" key="2">
    <citation type="journal article" date="2014" name="Extremophiles">
        <title>Analysis of the complete genome of Fervidococcus fontis confirms the distinct phylogenetic position of the order Fervidicoccales and suggests its environmental function.</title>
        <authorList>
            <person name="Lebedinsky A.V."/>
            <person name="Mardanov A.V."/>
            <person name="Kublanov I.V."/>
            <person name="Gumerov V.M."/>
            <person name="Beletsky A.V."/>
            <person name="Perevalova A.A."/>
            <person name="Bidzhieva S.Kh."/>
            <person name="Bonch-Osmolovskaya E.A."/>
            <person name="Skryabin K.G."/>
            <person name="Ravin N.V."/>
        </authorList>
    </citation>
    <scope>NUCLEOTIDE SEQUENCE [LARGE SCALE GENOMIC DNA]</scope>
    <source>
        <strain evidence="2">DSM 19380 / VKM B-2539 / Kam940</strain>
    </source>
</reference>
<sequence>MFLLIRVIKMKKEKAIIEKWGKILYIKTETGKEALVPEEDLCNLIERFNLEVDGVKC</sequence>
<dbReference type="KEGG" id="ffo:FFONT_0898"/>
<dbReference type="STRING" id="1163730.FFONT_0898"/>
<name>I0A1M9_FERFK</name>
<dbReference type="Proteomes" id="UP000007391">
    <property type="component" value="Chromosome"/>
</dbReference>